<evidence type="ECO:0000313" key="19">
    <source>
        <dbReference type="Proteomes" id="UP000486351"/>
    </source>
</evidence>
<dbReference type="OrthoDB" id="126061at2759"/>
<dbReference type="EMBL" id="QXGC01002810">
    <property type="protein sequence ID" value="KAE9181559.1"/>
    <property type="molecule type" value="Genomic_DNA"/>
</dbReference>
<dbReference type="Proteomes" id="UP000433483">
    <property type="component" value="Unassembled WGS sequence"/>
</dbReference>
<evidence type="ECO:0000313" key="20">
    <source>
        <dbReference type="Proteomes" id="UP000488956"/>
    </source>
</evidence>
<evidence type="ECO:0008006" key="21">
    <source>
        <dbReference type="Google" id="ProtNLM"/>
    </source>
</evidence>
<evidence type="ECO:0000313" key="18">
    <source>
        <dbReference type="Proteomes" id="UP000476176"/>
    </source>
</evidence>
<reference evidence="11 12" key="1">
    <citation type="submission" date="2018-08" db="EMBL/GenBank/DDBJ databases">
        <title>Genomic investigation of the strawberry pathogen Phytophthora fragariae indicates pathogenicity is determined by transcriptional variation in three key races.</title>
        <authorList>
            <person name="Adams T.M."/>
            <person name="Armitage A.D."/>
            <person name="Sobczyk M.K."/>
            <person name="Bates H.J."/>
            <person name="Dunwell J.M."/>
            <person name="Nellist C.F."/>
            <person name="Harrison R.J."/>
        </authorList>
    </citation>
    <scope>NUCLEOTIDE SEQUENCE [LARGE SCALE GENOMIC DNA]</scope>
    <source>
        <strain evidence="9 13">A4</strain>
        <strain evidence="8 14">BC-1</strain>
        <strain evidence="7 18">BC-23</strain>
        <strain evidence="6 12">NOV-27</strain>
        <strain evidence="5 15">NOV-5</strain>
        <strain evidence="3 16">NOV-71</strain>
        <strain evidence="10 19">NOV-77</strain>
        <strain evidence="1 11">NOV-9</strain>
        <strain evidence="4 20">ONT-3</strain>
        <strain evidence="2 17">SCRP245</strain>
    </source>
</reference>
<dbReference type="EMBL" id="QXGA01003255">
    <property type="protein sequence ID" value="KAE9085525.1"/>
    <property type="molecule type" value="Genomic_DNA"/>
</dbReference>
<dbReference type="Proteomes" id="UP000476176">
    <property type="component" value="Unassembled WGS sequence"/>
</dbReference>
<dbReference type="Proteomes" id="UP000441208">
    <property type="component" value="Unassembled WGS sequence"/>
</dbReference>
<dbReference type="PANTHER" id="PTHR13510:SF44">
    <property type="entry name" value="RABENOSYN-5"/>
    <property type="match status" value="1"/>
</dbReference>
<dbReference type="AlphaFoldDB" id="A0A6A3QYP1"/>
<evidence type="ECO:0000313" key="5">
    <source>
        <dbReference type="EMBL" id="KAE9085525.1"/>
    </source>
</evidence>
<dbReference type="Proteomes" id="UP000488956">
    <property type="component" value="Unassembled WGS sequence"/>
</dbReference>
<dbReference type="InterPro" id="IPR023393">
    <property type="entry name" value="START-like_dom_sf"/>
</dbReference>
<protein>
    <recommendedName>
        <fullName evidence="21">START domain-containing protein</fullName>
    </recommendedName>
</protein>
<evidence type="ECO:0000313" key="16">
    <source>
        <dbReference type="Proteomes" id="UP000441208"/>
    </source>
</evidence>
<proteinExistence type="predicted"/>
<dbReference type="EMBL" id="QXGD01002763">
    <property type="protein sequence ID" value="KAE9184455.1"/>
    <property type="molecule type" value="Genomic_DNA"/>
</dbReference>
<evidence type="ECO:0000313" key="3">
    <source>
        <dbReference type="EMBL" id="KAE9070940.1"/>
    </source>
</evidence>
<dbReference type="Gene3D" id="3.30.530.20">
    <property type="match status" value="1"/>
</dbReference>
<evidence type="ECO:0000313" key="14">
    <source>
        <dbReference type="Proteomes" id="UP000440367"/>
    </source>
</evidence>
<dbReference type="EMBL" id="QXFZ01003153">
    <property type="protein sequence ID" value="KAE9070940.1"/>
    <property type="molecule type" value="Genomic_DNA"/>
</dbReference>
<organism evidence="5 15">
    <name type="scientific">Phytophthora fragariae</name>
    <dbReference type="NCBI Taxonomy" id="53985"/>
    <lineage>
        <taxon>Eukaryota</taxon>
        <taxon>Sar</taxon>
        <taxon>Stramenopiles</taxon>
        <taxon>Oomycota</taxon>
        <taxon>Peronosporomycetes</taxon>
        <taxon>Peronosporales</taxon>
        <taxon>Peronosporaceae</taxon>
        <taxon>Phytophthora</taxon>
    </lineage>
</organism>
<dbReference type="Proteomes" id="UP000486351">
    <property type="component" value="Unassembled WGS sequence"/>
</dbReference>
<dbReference type="Proteomes" id="UP000460718">
    <property type="component" value="Unassembled WGS sequence"/>
</dbReference>
<dbReference type="Proteomes" id="UP000437068">
    <property type="component" value="Unassembled WGS sequence"/>
</dbReference>
<evidence type="ECO:0000313" key="10">
    <source>
        <dbReference type="EMBL" id="KAE9294606.1"/>
    </source>
</evidence>
<evidence type="ECO:0000313" key="12">
    <source>
        <dbReference type="Proteomes" id="UP000433483"/>
    </source>
</evidence>
<sequence>MALDDRRRGNPFGPLDLTLDQQHHCQDLTFQLLDRVLRSYDERNDSRDPHSGTPRHHADLDNTRWKQLKTQKNASLYSERIRAPQRDLHLPGNNWDNPSVLLAVGTMDSTLDEVMFGLETPDFLAMQVRAEVVGRQPLDGAILAQLAGPTEADPFQFMGITWMVGEQSWPLSMVVRPRDFITASATGVVRRPNGDRIGYEVVQSIDLPQCPPLPAPMVRGRLMYGAIYCQRENGPVDVYIQMFLESASAIRDEEAAVVHREQERQATGASIGIGPHRHEHRVKTLRELSTEEKRGVSPCQRPSQRRQDVRTLCHTIMLELQSEEKS</sequence>
<evidence type="ECO:0000313" key="1">
    <source>
        <dbReference type="EMBL" id="KAE8922296.1"/>
    </source>
</evidence>
<evidence type="ECO:0000313" key="17">
    <source>
        <dbReference type="Proteomes" id="UP000460718"/>
    </source>
</evidence>
<dbReference type="EMBL" id="QXGB01003175">
    <property type="protein sequence ID" value="KAE9172315.1"/>
    <property type="molecule type" value="Genomic_DNA"/>
</dbReference>
<evidence type="ECO:0000313" key="8">
    <source>
        <dbReference type="EMBL" id="KAE9184455.1"/>
    </source>
</evidence>
<dbReference type="Proteomes" id="UP000429523">
    <property type="component" value="Unassembled WGS sequence"/>
</dbReference>
<evidence type="ECO:0000313" key="4">
    <source>
        <dbReference type="EMBL" id="KAE9073238.1"/>
    </source>
</evidence>
<evidence type="ECO:0000313" key="11">
    <source>
        <dbReference type="Proteomes" id="UP000429523"/>
    </source>
</evidence>
<dbReference type="EMBL" id="QXFY01002628">
    <property type="protein sequence ID" value="KAE9294606.1"/>
    <property type="molecule type" value="Genomic_DNA"/>
</dbReference>
<gene>
    <name evidence="9" type="ORF">PF001_g26170</name>
    <name evidence="8" type="ORF">PF002_g26429</name>
    <name evidence="7" type="ORF">PF004_g24509</name>
    <name evidence="6" type="ORF">PF005_g26764</name>
    <name evidence="5" type="ORF">PF006_g26239</name>
    <name evidence="3" type="ORF">PF007_g26744</name>
    <name evidence="10" type="ORF">PF008_g24506</name>
    <name evidence="1" type="ORF">PF009_g27438</name>
    <name evidence="4" type="ORF">PF010_g25151</name>
    <name evidence="2" type="ORF">PF011_g25533</name>
</gene>
<evidence type="ECO:0000313" key="7">
    <source>
        <dbReference type="EMBL" id="KAE9181559.1"/>
    </source>
</evidence>
<comment type="caution">
    <text evidence="5">The sequence shown here is derived from an EMBL/GenBank/DDBJ whole genome shotgun (WGS) entry which is preliminary data.</text>
</comment>
<keyword evidence="12" id="KW-1185">Reference proteome</keyword>
<evidence type="ECO:0000313" key="15">
    <source>
        <dbReference type="Proteomes" id="UP000440732"/>
    </source>
</evidence>
<dbReference type="Proteomes" id="UP000440732">
    <property type="component" value="Unassembled WGS sequence"/>
</dbReference>
<evidence type="ECO:0000313" key="2">
    <source>
        <dbReference type="EMBL" id="KAE8972736.1"/>
    </source>
</evidence>
<dbReference type="Proteomes" id="UP000440367">
    <property type="component" value="Unassembled WGS sequence"/>
</dbReference>
<dbReference type="PANTHER" id="PTHR13510">
    <property type="entry name" value="FYVE-FINGER-CONTAINING RAB5 EFFECTOR PROTEIN RABENOSYN-5-RELATED"/>
    <property type="match status" value="1"/>
</dbReference>
<accession>A0A6A3QYP1</accession>
<evidence type="ECO:0000313" key="9">
    <source>
        <dbReference type="EMBL" id="KAE9276346.1"/>
    </source>
</evidence>
<name>A0A6A3QYP1_9STRA</name>
<evidence type="ECO:0000313" key="13">
    <source>
        <dbReference type="Proteomes" id="UP000437068"/>
    </source>
</evidence>
<dbReference type="EMBL" id="QXGE01003217">
    <property type="protein sequence ID" value="KAE9276346.1"/>
    <property type="molecule type" value="Genomic_DNA"/>
</dbReference>
<dbReference type="EMBL" id="QXFW01003141">
    <property type="protein sequence ID" value="KAE8972736.1"/>
    <property type="molecule type" value="Genomic_DNA"/>
</dbReference>
<evidence type="ECO:0000313" key="6">
    <source>
        <dbReference type="EMBL" id="KAE9172315.1"/>
    </source>
</evidence>
<dbReference type="EMBL" id="QXFX01002836">
    <property type="protein sequence ID" value="KAE9073238.1"/>
    <property type="molecule type" value="Genomic_DNA"/>
</dbReference>
<dbReference type="InterPro" id="IPR052727">
    <property type="entry name" value="Rab4/Rab5_effector"/>
</dbReference>
<dbReference type="EMBL" id="QXGF01003144">
    <property type="protein sequence ID" value="KAE8922296.1"/>
    <property type="molecule type" value="Genomic_DNA"/>
</dbReference>